<feature type="repeat" description="TPR" evidence="3">
    <location>
        <begin position="73"/>
        <end position="106"/>
    </location>
</feature>
<feature type="repeat" description="TPR" evidence="3">
    <location>
        <begin position="5"/>
        <end position="38"/>
    </location>
</feature>
<proteinExistence type="predicted"/>
<protein>
    <submittedName>
        <fullName evidence="6">Uncharacterized protein</fullName>
    </submittedName>
</protein>
<organism evidence="6 7">
    <name type="scientific">Polyplax serrata</name>
    <name type="common">Common mouse louse</name>
    <dbReference type="NCBI Taxonomy" id="468196"/>
    <lineage>
        <taxon>Eukaryota</taxon>
        <taxon>Metazoa</taxon>
        <taxon>Ecdysozoa</taxon>
        <taxon>Arthropoda</taxon>
        <taxon>Hexapoda</taxon>
        <taxon>Insecta</taxon>
        <taxon>Pterygota</taxon>
        <taxon>Neoptera</taxon>
        <taxon>Paraneoptera</taxon>
        <taxon>Psocodea</taxon>
        <taxon>Troctomorpha</taxon>
        <taxon>Phthiraptera</taxon>
        <taxon>Anoplura</taxon>
        <taxon>Polyplacidae</taxon>
        <taxon>Polyplax</taxon>
    </lineage>
</organism>
<dbReference type="Gene3D" id="1.25.40.10">
    <property type="entry name" value="Tetratricopeptide repeat domain"/>
    <property type="match status" value="1"/>
</dbReference>
<keyword evidence="5" id="KW-0812">Transmembrane</keyword>
<dbReference type="InterPro" id="IPR019734">
    <property type="entry name" value="TPR_rpt"/>
</dbReference>
<dbReference type="InterPro" id="IPR011990">
    <property type="entry name" value="TPR-like_helical_dom_sf"/>
</dbReference>
<keyword evidence="5" id="KW-1133">Transmembrane helix</keyword>
<reference evidence="6 7" key="1">
    <citation type="submission" date="2023-09" db="EMBL/GenBank/DDBJ databases">
        <title>Genomes of two closely related lineages of the louse Polyplax serrata with different host specificities.</title>
        <authorList>
            <person name="Martinu J."/>
            <person name="Tarabai H."/>
            <person name="Stefka J."/>
            <person name="Hypsa V."/>
        </authorList>
    </citation>
    <scope>NUCLEOTIDE SEQUENCE [LARGE SCALE GENOMIC DNA]</scope>
    <source>
        <strain evidence="6">98ZLc_SE</strain>
    </source>
</reference>
<name>A0ABR1AY34_POLSC</name>
<dbReference type="SUPFAM" id="SSF48452">
    <property type="entry name" value="TPR-like"/>
    <property type="match status" value="1"/>
</dbReference>
<feature type="region of interest" description="Disordered" evidence="4">
    <location>
        <begin position="215"/>
        <end position="236"/>
    </location>
</feature>
<evidence type="ECO:0000256" key="4">
    <source>
        <dbReference type="SAM" id="MobiDB-lite"/>
    </source>
</evidence>
<evidence type="ECO:0000256" key="3">
    <source>
        <dbReference type="PROSITE-ProRule" id="PRU00339"/>
    </source>
</evidence>
<dbReference type="PANTHER" id="PTHR22904:SF532">
    <property type="entry name" value="HEAT SHOCK PROTEIN STI1-LIKE PROTEIN"/>
    <property type="match status" value="1"/>
</dbReference>
<keyword evidence="1" id="KW-0677">Repeat</keyword>
<dbReference type="Pfam" id="PF13414">
    <property type="entry name" value="TPR_11"/>
    <property type="match status" value="1"/>
</dbReference>
<comment type="caution">
    <text evidence="6">The sequence shown here is derived from an EMBL/GenBank/DDBJ whole genome shotgun (WGS) entry which is preliminary data.</text>
</comment>
<evidence type="ECO:0000313" key="7">
    <source>
        <dbReference type="Proteomes" id="UP001359485"/>
    </source>
</evidence>
<keyword evidence="2 3" id="KW-0802">TPR repeat</keyword>
<dbReference type="PROSITE" id="PS50005">
    <property type="entry name" value="TPR"/>
    <property type="match status" value="2"/>
</dbReference>
<dbReference type="SMART" id="SM00028">
    <property type="entry name" value="TPR"/>
    <property type="match status" value="3"/>
</dbReference>
<keyword evidence="5" id="KW-0472">Membrane</keyword>
<dbReference type="Proteomes" id="UP001359485">
    <property type="component" value="Unassembled WGS sequence"/>
</dbReference>
<sequence>MNEEVTVVKEKGNSCLKEQKYEEAILHYSHAIKLDSQNHSLYSNRSLAFLKIQQYYLALEDAKETIRLKPDWAKGYFRKAEVEYETFNYNDALLSYKIALTLQPNDPSLENAIKRTKAAVKKEKASDDQIPWIGAAIGIFVGAGIVIADQIFTHKPILGNPIIMLLMTFAVAIIGYFVGNGTRFYLKSQRSALLYPPVDLFDDIELKKDEKVMKDKEARPRYSKAQLRQRLKKGRS</sequence>
<evidence type="ECO:0000256" key="1">
    <source>
        <dbReference type="ARBA" id="ARBA00022737"/>
    </source>
</evidence>
<evidence type="ECO:0000256" key="2">
    <source>
        <dbReference type="ARBA" id="ARBA00022803"/>
    </source>
</evidence>
<feature type="compositionally biased region" description="Basic residues" evidence="4">
    <location>
        <begin position="227"/>
        <end position="236"/>
    </location>
</feature>
<feature type="transmembrane region" description="Helical" evidence="5">
    <location>
        <begin position="130"/>
        <end position="152"/>
    </location>
</feature>
<feature type="transmembrane region" description="Helical" evidence="5">
    <location>
        <begin position="158"/>
        <end position="179"/>
    </location>
</feature>
<keyword evidence="7" id="KW-1185">Reference proteome</keyword>
<dbReference type="PANTHER" id="PTHR22904">
    <property type="entry name" value="TPR REPEAT CONTAINING PROTEIN"/>
    <property type="match status" value="1"/>
</dbReference>
<gene>
    <name evidence="6" type="ORF">RUM44_005802</name>
</gene>
<evidence type="ECO:0000313" key="6">
    <source>
        <dbReference type="EMBL" id="KAK6631276.1"/>
    </source>
</evidence>
<accession>A0ABR1AY34</accession>
<evidence type="ECO:0000256" key="5">
    <source>
        <dbReference type="SAM" id="Phobius"/>
    </source>
</evidence>
<dbReference type="EMBL" id="JAWJWF010000006">
    <property type="protein sequence ID" value="KAK6631276.1"/>
    <property type="molecule type" value="Genomic_DNA"/>
</dbReference>